<reference evidence="2" key="1">
    <citation type="journal article" date="2013" name="Nat. Genet.">
        <title>The duck genome and transcriptome provide insight into an avian influenza virus reservoir species.</title>
        <authorList>
            <person name="Huang Y."/>
            <person name="Li Y."/>
            <person name="Burt D.W."/>
            <person name="Chen H."/>
            <person name="Zhang Y."/>
            <person name="Qian W."/>
            <person name="Kim H."/>
            <person name="Gan S."/>
            <person name="Zhao Y."/>
            <person name="Li J."/>
            <person name="Yi K."/>
            <person name="Feng H."/>
            <person name="Zhu P."/>
            <person name="Li B."/>
            <person name="Liu Q."/>
            <person name="Fairley S."/>
            <person name="Magor K.E."/>
            <person name="Du Z."/>
            <person name="Hu X."/>
            <person name="Goodman L."/>
            <person name="Tafer H."/>
            <person name="Vignal A."/>
            <person name="Lee T."/>
            <person name="Kim K.W."/>
            <person name="Sheng Z."/>
            <person name="An Y."/>
            <person name="Searle S."/>
            <person name="Herrero J."/>
            <person name="Groenen M.A."/>
            <person name="Crooijmans R.P."/>
            <person name="Faraut T."/>
            <person name="Cai Q."/>
            <person name="Webster R.G."/>
            <person name="Aldridge J.R."/>
            <person name="Warren W.C."/>
            <person name="Bartschat S."/>
            <person name="Kehr S."/>
            <person name="Marz M."/>
            <person name="Stadler P.F."/>
            <person name="Smith J."/>
            <person name="Kraus R.H."/>
            <person name="Zhao Y."/>
            <person name="Ren L."/>
            <person name="Fei J."/>
            <person name="Morisson M."/>
            <person name="Kaiser P."/>
            <person name="Griffin D.K."/>
            <person name="Rao M."/>
            <person name="Pitel F."/>
            <person name="Wang J."/>
            <person name="Li N."/>
        </authorList>
    </citation>
    <scope>NUCLEOTIDE SEQUENCE [LARGE SCALE GENOMIC DNA]</scope>
</reference>
<proteinExistence type="predicted"/>
<protein>
    <submittedName>
        <fullName evidence="1">Uncharacterized protein</fullName>
    </submittedName>
</protein>
<accession>R0M1R9</accession>
<evidence type="ECO:0000313" key="1">
    <source>
        <dbReference type="EMBL" id="EOB06643.1"/>
    </source>
</evidence>
<sequence>MPYMIFGSGFFPAVSRDMAQMQFTEEHCSLLNGVQQWKSSVDLNWSYKKNQVVLVERRSLLKANTPESLFFQTIILELFSTANRHIRSKRNSQVHIKRVVNGSLTLGSDSWGLLARCCPLQAKSISMDGSALINRRDKTALSAGTLLHDLCRSSVERAAGQALRFWGQLCCRRVNRKPPNGSLGLRLQSAGLTQSPCRRVRKLPLTRIRFGLGPIKTESTQQLGGSGAVCEDLKENTRDLC</sequence>
<keyword evidence="2" id="KW-1185">Reference proteome</keyword>
<dbReference type="Proteomes" id="UP000296049">
    <property type="component" value="Unassembled WGS sequence"/>
</dbReference>
<organism evidence="1 2">
    <name type="scientific">Anas platyrhynchos</name>
    <name type="common">Mallard</name>
    <name type="synonym">Anas boschas</name>
    <dbReference type="NCBI Taxonomy" id="8839"/>
    <lineage>
        <taxon>Eukaryota</taxon>
        <taxon>Metazoa</taxon>
        <taxon>Chordata</taxon>
        <taxon>Craniata</taxon>
        <taxon>Vertebrata</taxon>
        <taxon>Euteleostomi</taxon>
        <taxon>Archelosauria</taxon>
        <taxon>Archosauria</taxon>
        <taxon>Dinosauria</taxon>
        <taxon>Saurischia</taxon>
        <taxon>Theropoda</taxon>
        <taxon>Coelurosauria</taxon>
        <taxon>Aves</taxon>
        <taxon>Neognathae</taxon>
        <taxon>Galloanserae</taxon>
        <taxon>Anseriformes</taxon>
        <taxon>Anatidae</taxon>
        <taxon>Anatinae</taxon>
        <taxon>Anas</taxon>
    </lineage>
</organism>
<dbReference type="AlphaFoldDB" id="R0M1R9"/>
<evidence type="ECO:0000313" key="2">
    <source>
        <dbReference type="Proteomes" id="UP000296049"/>
    </source>
</evidence>
<name>R0M1R9_ANAPL</name>
<dbReference type="EMBL" id="KB742590">
    <property type="protein sequence ID" value="EOB06643.1"/>
    <property type="molecule type" value="Genomic_DNA"/>
</dbReference>
<gene>
    <name evidence="1" type="ORF">Anapl_13242</name>
</gene>